<keyword evidence="2" id="KW-1185">Reference proteome</keyword>
<reference evidence="1 2" key="1">
    <citation type="submission" date="2019-07" db="EMBL/GenBank/DDBJ databases">
        <title>Qingshengfaniella alkalisoli gen. nov., sp. nov., isolated from saline soil.</title>
        <authorList>
            <person name="Xu L."/>
            <person name="Huang X.-X."/>
            <person name="Sun J.-Q."/>
        </authorList>
    </citation>
    <scope>NUCLEOTIDE SEQUENCE [LARGE SCALE GENOMIC DNA]</scope>
    <source>
        <strain evidence="1 2">DSM 27279</strain>
    </source>
</reference>
<dbReference type="AlphaFoldDB" id="A0A556AS91"/>
<organism evidence="1 2">
    <name type="scientific">Verticiella sediminum</name>
    <dbReference type="NCBI Taxonomy" id="1247510"/>
    <lineage>
        <taxon>Bacteria</taxon>
        <taxon>Pseudomonadati</taxon>
        <taxon>Pseudomonadota</taxon>
        <taxon>Betaproteobacteria</taxon>
        <taxon>Burkholderiales</taxon>
        <taxon>Alcaligenaceae</taxon>
        <taxon>Verticiella</taxon>
    </lineage>
</organism>
<gene>
    <name evidence="1" type="ORF">FOZ76_10500</name>
</gene>
<proteinExistence type="predicted"/>
<dbReference type="InterPro" id="IPR007710">
    <property type="entry name" value="Nucleoside_deoxyribTrfase"/>
</dbReference>
<protein>
    <submittedName>
        <fullName evidence="1">Nucleoside 2-deoxyribosyltransferase</fullName>
    </submittedName>
</protein>
<dbReference type="EMBL" id="VLTJ01000020">
    <property type="protein sequence ID" value="TSH95812.1"/>
    <property type="molecule type" value="Genomic_DNA"/>
</dbReference>
<evidence type="ECO:0000313" key="2">
    <source>
        <dbReference type="Proteomes" id="UP000318405"/>
    </source>
</evidence>
<keyword evidence="1" id="KW-0808">Transferase</keyword>
<evidence type="ECO:0000313" key="1">
    <source>
        <dbReference type="EMBL" id="TSH95812.1"/>
    </source>
</evidence>
<dbReference type="OrthoDB" id="9795789at2"/>
<dbReference type="GO" id="GO:0070694">
    <property type="term" value="F:5-hydroxymethyl-dUMP N-hydrolase activity"/>
    <property type="evidence" value="ECO:0007669"/>
    <property type="project" value="TreeGrafter"/>
</dbReference>
<dbReference type="Pfam" id="PF05014">
    <property type="entry name" value="Nuc_deoxyrib_tr"/>
    <property type="match status" value="1"/>
</dbReference>
<sequence length="169" mass="17953">MRIYLAGFDVFRPDAVAHGERLKALCAELGMQGWYPLDNEIARDLRSAEAARAICEANLDLIRRCDAVAANLNPFRGHEPDSGTVFEVGYAVALGKPVWAYAEAAGDIVSRVTGQRAEAGMVYTDGQGYTVENFGLGLNLMIACSVRLVPGDAAACLRALAAAHGLTAP</sequence>
<dbReference type="GO" id="GO:0016740">
    <property type="term" value="F:transferase activity"/>
    <property type="evidence" value="ECO:0007669"/>
    <property type="project" value="UniProtKB-KW"/>
</dbReference>
<dbReference type="Gene3D" id="3.40.50.450">
    <property type="match status" value="1"/>
</dbReference>
<dbReference type="SUPFAM" id="SSF52309">
    <property type="entry name" value="N-(deoxy)ribosyltransferase-like"/>
    <property type="match status" value="1"/>
</dbReference>
<dbReference type="PANTHER" id="PTHR15364">
    <property type="entry name" value="2'-DEOXYNUCLEOSIDE 5'-PHOSPHATE N-HYDROLASE 1"/>
    <property type="match status" value="1"/>
</dbReference>
<dbReference type="GO" id="GO:0009159">
    <property type="term" value="P:deoxyribonucleoside monophosphate catabolic process"/>
    <property type="evidence" value="ECO:0007669"/>
    <property type="project" value="TreeGrafter"/>
</dbReference>
<dbReference type="Proteomes" id="UP000318405">
    <property type="component" value="Unassembled WGS sequence"/>
</dbReference>
<dbReference type="InterPro" id="IPR051239">
    <property type="entry name" value="2'-dNMP_N-hydrolase"/>
</dbReference>
<comment type="caution">
    <text evidence="1">The sequence shown here is derived from an EMBL/GenBank/DDBJ whole genome shotgun (WGS) entry which is preliminary data.</text>
</comment>
<accession>A0A556AS91</accession>
<name>A0A556AS91_9BURK</name>
<dbReference type="PANTHER" id="PTHR15364:SF0">
    <property type="entry name" value="2'-DEOXYNUCLEOSIDE 5'-PHOSPHATE N-HYDROLASE 1"/>
    <property type="match status" value="1"/>
</dbReference>
<dbReference type="RefSeq" id="WP_143948166.1">
    <property type="nucleotide sequence ID" value="NZ_BAABMB010000002.1"/>
</dbReference>